<keyword evidence="1" id="KW-0812">Transmembrane</keyword>
<feature type="transmembrane region" description="Helical" evidence="1">
    <location>
        <begin position="22"/>
        <end position="42"/>
    </location>
</feature>
<gene>
    <name evidence="2" type="ORF">MCHLO_17288</name>
</gene>
<accession>A0ABQ0MDS4</accession>
<sequence length="300" mass="32919">MALQTETQSSSDQLNIPTSPPLITALVLLTLLAVGIPTVILWKRWSERRHINARALVVHNGPPVPVASPRLWDLWCTTPKTDVVQFTAMQPLAATLVPSKLRSKPDRLQVVLAIAMPQPSGDLSEYIIGGQPSKHTVLQQTVAPQNALRADLLWFRRSSPSRVEHDVDAVLLLRAETIPFGPVARFAHPFLGREHAAGDAQDVHRWSGRVLAQLKVVENTRRNGHLIRGRPRGSAHIPDQFAGRGSGMGVLEKRVEDGDGDDGCRCRHRKAQSSKTGCGPAFSVTRKPVVTCMRVELLTS</sequence>
<evidence type="ECO:0000256" key="1">
    <source>
        <dbReference type="SAM" id="Phobius"/>
    </source>
</evidence>
<reference evidence="2" key="1">
    <citation type="submission" date="2014-09" db="EMBL/GenBank/DDBJ databases">
        <title>Genome sequence of the luminous mushroom Mycena chlorophos for searching fungal bioluminescence genes.</title>
        <authorList>
            <person name="Tanaka Y."/>
            <person name="Kasuga D."/>
            <person name="Oba Y."/>
            <person name="Hase S."/>
            <person name="Sato K."/>
            <person name="Oba Y."/>
            <person name="Sakakibara Y."/>
        </authorList>
    </citation>
    <scope>NUCLEOTIDE SEQUENCE</scope>
</reference>
<protein>
    <submittedName>
        <fullName evidence="2">Uncharacterized protein</fullName>
    </submittedName>
</protein>
<dbReference type="Proteomes" id="UP000815677">
    <property type="component" value="Unassembled WGS sequence"/>
</dbReference>
<keyword evidence="1" id="KW-1133">Transmembrane helix</keyword>
<keyword evidence="3" id="KW-1185">Reference proteome</keyword>
<name>A0ABQ0MDS4_MYCCL</name>
<proteinExistence type="predicted"/>
<keyword evidence="1" id="KW-0472">Membrane</keyword>
<evidence type="ECO:0000313" key="3">
    <source>
        <dbReference type="Proteomes" id="UP000815677"/>
    </source>
</evidence>
<evidence type="ECO:0000313" key="2">
    <source>
        <dbReference type="EMBL" id="GAT61239.1"/>
    </source>
</evidence>
<organism evidence="2 3">
    <name type="scientific">Mycena chlorophos</name>
    <name type="common">Agaric fungus</name>
    <name type="synonym">Agaricus chlorophos</name>
    <dbReference type="NCBI Taxonomy" id="658473"/>
    <lineage>
        <taxon>Eukaryota</taxon>
        <taxon>Fungi</taxon>
        <taxon>Dikarya</taxon>
        <taxon>Basidiomycota</taxon>
        <taxon>Agaricomycotina</taxon>
        <taxon>Agaricomycetes</taxon>
        <taxon>Agaricomycetidae</taxon>
        <taxon>Agaricales</taxon>
        <taxon>Marasmiineae</taxon>
        <taxon>Mycenaceae</taxon>
        <taxon>Mycena</taxon>
    </lineage>
</organism>
<dbReference type="EMBL" id="DF850018">
    <property type="protein sequence ID" value="GAT61239.1"/>
    <property type="molecule type" value="Genomic_DNA"/>
</dbReference>